<evidence type="ECO:0000313" key="6">
    <source>
        <dbReference type="EMBL" id="CAF3956924.1"/>
    </source>
</evidence>
<gene>
    <name evidence="6" type="ORF">GIL414_LOCUS9399</name>
    <name evidence="7" type="ORF">SMN809_LOCUS10005</name>
</gene>
<comment type="subcellular location">
    <subcellularLocation>
        <location evidence="1">Endomembrane system</location>
    </subcellularLocation>
</comment>
<dbReference type="FunFam" id="3.40.50.300:FF:000586">
    <property type="entry name" value="Rab family GTPase"/>
    <property type="match status" value="1"/>
</dbReference>
<dbReference type="PROSITE" id="PS51417">
    <property type="entry name" value="ARF"/>
    <property type="match status" value="2"/>
</dbReference>
<evidence type="ECO:0000256" key="4">
    <source>
        <dbReference type="ARBA" id="ARBA00023136"/>
    </source>
</evidence>
<evidence type="ECO:0000256" key="5">
    <source>
        <dbReference type="SAM" id="MobiDB-lite"/>
    </source>
</evidence>
<dbReference type="GO" id="GO:0005525">
    <property type="term" value="F:GTP binding"/>
    <property type="evidence" value="ECO:0007669"/>
    <property type="project" value="UniProtKB-KW"/>
</dbReference>
<reference evidence="7" key="1">
    <citation type="submission" date="2021-02" db="EMBL/GenBank/DDBJ databases">
        <authorList>
            <person name="Nowell W R."/>
        </authorList>
    </citation>
    <scope>NUCLEOTIDE SEQUENCE</scope>
</reference>
<keyword evidence="3" id="KW-0342">GTP-binding</keyword>
<dbReference type="SMART" id="SM00176">
    <property type="entry name" value="RAN"/>
    <property type="match status" value="3"/>
</dbReference>
<sequence length="630" mass="70883">MTTKNIARFKILLIGDSGVGKTSLLNRFSDDTFSESFISTIGIDFKSKTINHAEKEVKLQIWDTAGQERYRSLTGSYFRDAQAVMIVFDVTQQESFDNIKMWLEETNTNATTDVNIVLVGNKCDLASERVVDYAKAKELADSLHISYMEASAKGSSNVEQIFQTLITDILSNNESPTIQTINTEEKSETKPVENTTPIDSDYDVLLKLLLIGDSGVGKSSLLTRFSVTIFQFIIFKFITLHFCQDDSFTESYLSTIGVDFKIRTLKHNGKKIKLQIWDTAGQERFRTITATYYRGAQGIIIVFDLTNLESFDNIKKWLTEIERNGNEDAKKLLVGNKCDLAAKRVVDYAKAKKFADSLHISYIETSAKGSSNVEPIFQTLITEIPSKNESHAIQTTNTKEKSETKPIGNTTTINSDNDVLLKLLLIGDSGVGKSSLLTRFSVTIFQFIIFKFITLHFFQDDTFMESYLPTIGVDFKIRTLKHNGKNIKLQIWDTAGQERFRNITATYYRGAQGIIIVFDLTNLESFDNIKNWLTEIERNGPEDVKRLLVGNKCDFTAKRVVDNAKAKKFADSLQIPYIETSAKDSNNVEQAFKDMISLLTASMLSSKSENANINVSSKEKSPKNSSSSFC</sequence>
<dbReference type="NCBIfam" id="TIGR00231">
    <property type="entry name" value="small_GTP"/>
    <property type="match status" value="3"/>
</dbReference>
<name>A0A8S2MM53_9BILA</name>
<dbReference type="GO" id="GO:0003924">
    <property type="term" value="F:GTPase activity"/>
    <property type="evidence" value="ECO:0007669"/>
    <property type="project" value="InterPro"/>
</dbReference>
<dbReference type="SMART" id="SM00174">
    <property type="entry name" value="RHO"/>
    <property type="match status" value="3"/>
</dbReference>
<accession>A0A8S2MM53</accession>
<organism evidence="7 8">
    <name type="scientific">Rotaria magnacalcarata</name>
    <dbReference type="NCBI Taxonomy" id="392030"/>
    <lineage>
        <taxon>Eukaryota</taxon>
        <taxon>Metazoa</taxon>
        <taxon>Spiralia</taxon>
        <taxon>Gnathifera</taxon>
        <taxon>Rotifera</taxon>
        <taxon>Eurotatoria</taxon>
        <taxon>Bdelloidea</taxon>
        <taxon>Philodinida</taxon>
        <taxon>Philodinidae</taxon>
        <taxon>Rotaria</taxon>
    </lineage>
</organism>
<keyword evidence="2" id="KW-0547">Nucleotide-binding</keyword>
<dbReference type="Proteomes" id="UP000676336">
    <property type="component" value="Unassembled WGS sequence"/>
</dbReference>
<evidence type="ECO:0000313" key="7">
    <source>
        <dbReference type="EMBL" id="CAF3964979.1"/>
    </source>
</evidence>
<dbReference type="SMART" id="SM00175">
    <property type="entry name" value="RAB"/>
    <property type="match status" value="3"/>
</dbReference>
<evidence type="ECO:0000313" key="8">
    <source>
        <dbReference type="Proteomes" id="UP000676336"/>
    </source>
</evidence>
<dbReference type="PRINTS" id="PR00449">
    <property type="entry name" value="RASTRNSFRMNG"/>
</dbReference>
<evidence type="ECO:0000256" key="3">
    <source>
        <dbReference type="ARBA" id="ARBA00023134"/>
    </source>
</evidence>
<dbReference type="PROSITE" id="PS51421">
    <property type="entry name" value="RAS"/>
    <property type="match status" value="3"/>
</dbReference>
<keyword evidence="4" id="KW-0472">Membrane</keyword>
<feature type="region of interest" description="Disordered" evidence="5">
    <location>
        <begin position="611"/>
        <end position="630"/>
    </location>
</feature>
<dbReference type="PANTHER" id="PTHR47977">
    <property type="entry name" value="RAS-RELATED PROTEIN RAB"/>
    <property type="match status" value="1"/>
</dbReference>
<dbReference type="Gene3D" id="3.40.50.300">
    <property type="entry name" value="P-loop containing nucleotide triphosphate hydrolases"/>
    <property type="match status" value="3"/>
</dbReference>
<proteinExistence type="predicted"/>
<protein>
    <submittedName>
        <fullName evidence="7">Uncharacterized protein</fullName>
    </submittedName>
</protein>
<dbReference type="InterPro" id="IPR005225">
    <property type="entry name" value="Small_GTP-bd"/>
</dbReference>
<dbReference type="GO" id="GO:0012505">
    <property type="term" value="C:endomembrane system"/>
    <property type="evidence" value="ECO:0007669"/>
    <property type="project" value="UniProtKB-SubCell"/>
</dbReference>
<dbReference type="InterPro" id="IPR027417">
    <property type="entry name" value="P-loop_NTPase"/>
</dbReference>
<evidence type="ECO:0000256" key="2">
    <source>
        <dbReference type="ARBA" id="ARBA00022741"/>
    </source>
</evidence>
<dbReference type="SMART" id="SM00173">
    <property type="entry name" value="RAS"/>
    <property type="match status" value="3"/>
</dbReference>
<dbReference type="SUPFAM" id="SSF52540">
    <property type="entry name" value="P-loop containing nucleoside triphosphate hydrolases"/>
    <property type="match status" value="3"/>
</dbReference>
<dbReference type="InterPro" id="IPR050227">
    <property type="entry name" value="Rab"/>
</dbReference>
<comment type="caution">
    <text evidence="7">The sequence shown here is derived from an EMBL/GenBank/DDBJ whole genome shotgun (WGS) entry which is preliminary data.</text>
</comment>
<dbReference type="PROSITE" id="PS51420">
    <property type="entry name" value="RHO"/>
    <property type="match status" value="3"/>
</dbReference>
<dbReference type="Pfam" id="PF00071">
    <property type="entry name" value="Ras"/>
    <property type="match status" value="3"/>
</dbReference>
<dbReference type="EMBL" id="CAJOBJ010003205">
    <property type="protein sequence ID" value="CAF3956924.1"/>
    <property type="molecule type" value="Genomic_DNA"/>
</dbReference>
<evidence type="ECO:0000256" key="1">
    <source>
        <dbReference type="ARBA" id="ARBA00004308"/>
    </source>
</evidence>
<dbReference type="EMBL" id="CAJOBI010003338">
    <property type="protein sequence ID" value="CAF3964979.1"/>
    <property type="molecule type" value="Genomic_DNA"/>
</dbReference>
<dbReference type="PROSITE" id="PS51419">
    <property type="entry name" value="RAB"/>
    <property type="match status" value="3"/>
</dbReference>
<dbReference type="InterPro" id="IPR001806">
    <property type="entry name" value="Small_GTPase"/>
</dbReference>
<dbReference type="Proteomes" id="UP000681720">
    <property type="component" value="Unassembled WGS sequence"/>
</dbReference>
<dbReference type="AlphaFoldDB" id="A0A8S2MM53"/>
<dbReference type="FunFam" id="3.40.50.300:FF:001447">
    <property type="entry name" value="Ras-related protein Rab-1B"/>
    <property type="match status" value="2"/>
</dbReference>
<dbReference type="CDD" id="cd00154">
    <property type="entry name" value="Rab"/>
    <property type="match status" value="1"/>
</dbReference>